<dbReference type="InterPro" id="IPR010319">
    <property type="entry name" value="Transglutaminase-like_Cys_pept"/>
</dbReference>
<name>A0A366MV65_9BACT</name>
<sequence length="213" mass="25111">MFLRFLIILFCCLNLFSYEFKLNPKDTNLINNSKQKTAILKRLEKYKEFKIKAKSLDIDKKLAQTNFFINRTLPEYDSQSVGIDDYWMTPKEFFFKGFGDCEDYAISKYFTLLELGIKKEHLYLAIVSVKGSAGTHMVLLYIKDKNSSPLVLDNLSFKVLPFTKRVDLTPIVAFNEIDSYQFTKDKFTQKVVIDWQNDNKWERILNRVYKLGE</sequence>
<proteinExistence type="predicted"/>
<reference evidence="1 2" key="1">
    <citation type="submission" date="2017-10" db="EMBL/GenBank/DDBJ databases">
        <title>Genomics of the genus Arcobacter.</title>
        <authorList>
            <person name="Perez-Cataluna A."/>
            <person name="Figueras M.J."/>
        </authorList>
    </citation>
    <scope>NUCLEOTIDE SEQUENCE [LARGE SCALE GENOMIC DNA]</scope>
    <source>
        <strain evidence="1 2">CECT 9230</strain>
    </source>
</reference>
<organism evidence="1 2">
    <name type="scientific">Aliarcobacter vitoriensis</name>
    <dbReference type="NCBI Taxonomy" id="2011099"/>
    <lineage>
        <taxon>Bacteria</taxon>
        <taxon>Pseudomonadati</taxon>
        <taxon>Campylobacterota</taxon>
        <taxon>Epsilonproteobacteria</taxon>
        <taxon>Campylobacterales</taxon>
        <taxon>Arcobacteraceae</taxon>
        <taxon>Aliarcobacter</taxon>
    </lineage>
</organism>
<protein>
    <submittedName>
        <fullName evidence="1">Uncharacterized protein</fullName>
    </submittedName>
</protein>
<gene>
    <name evidence="1" type="ORF">CRU91_00505</name>
</gene>
<dbReference type="Pfam" id="PF06035">
    <property type="entry name" value="Peptidase_C93"/>
    <property type="match status" value="1"/>
</dbReference>
<dbReference type="EMBL" id="PDKB01000001">
    <property type="protein sequence ID" value="RBQ30158.1"/>
    <property type="molecule type" value="Genomic_DNA"/>
</dbReference>
<dbReference type="OrthoDB" id="5401788at2"/>
<keyword evidence="2" id="KW-1185">Reference proteome</keyword>
<dbReference type="PANTHER" id="PTHR39327">
    <property type="match status" value="1"/>
</dbReference>
<evidence type="ECO:0000313" key="1">
    <source>
        <dbReference type="EMBL" id="RBQ30158.1"/>
    </source>
</evidence>
<dbReference type="AlphaFoldDB" id="A0A366MV65"/>
<dbReference type="Proteomes" id="UP000252669">
    <property type="component" value="Unassembled WGS sequence"/>
</dbReference>
<accession>A0A366MV65</accession>
<comment type="caution">
    <text evidence="1">The sequence shown here is derived from an EMBL/GenBank/DDBJ whole genome shotgun (WGS) entry which is preliminary data.</text>
</comment>
<dbReference type="PANTHER" id="PTHR39327:SF1">
    <property type="entry name" value="BLR5470 PROTEIN"/>
    <property type="match status" value="1"/>
</dbReference>
<evidence type="ECO:0000313" key="2">
    <source>
        <dbReference type="Proteomes" id="UP000252669"/>
    </source>
</evidence>
<dbReference type="Gene3D" id="3.10.620.30">
    <property type="match status" value="1"/>
</dbReference>
<dbReference type="RefSeq" id="WP_113892323.1">
    <property type="nucleotide sequence ID" value="NZ_JANJGA010000002.1"/>
</dbReference>